<sequence length="74" mass="8072">MKNYRYTGPASGVTLADGTEVLLWPGKDVSLPQDNDYVKTLVALQHLTPIDDQPVALAKNRQSDKTKDEVNSGS</sequence>
<protein>
    <recommendedName>
        <fullName evidence="4">Gp12</fullName>
    </recommendedName>
</protein>
<comment type="caution">
    <text evidence="2">The sequence shown here is derived from an EMBL/GenBank/DDBJ whole genome shotgun (WGS) entry which is preliminary data.</text>
</comment>
<evidence type="ECO:0000256" key="1">
    <source>
        <dbReference type="SAM" id="MobiDB-lite"/>
    </source>
</evidence>
<name>A0A3N0FKA8_9GAMM</name>
<evidence type="ECO:0008006" key="4">
    <source>
        <dbReference type="Google" id="ProtNLM"/>
    </source>
</evidence>
<dbReference type="Proteomes" id="UP000276061">
    <property type="component" value="Unassembled WGS sequence"/>
</dbReference>
<dbReference type="AlphaFoldDB" id="A0A3N0FKA8"/>
<dbReference type="RefSeq" id="WP_123253461.1">
    <property type="nucleotide sequence ID" value="NZ_RJLR01000087.1"/>
</dbReference>
<dbReference type="EMBL" id="RJLR01000087">
    <property type="protein sequence ID" value="RNM00572.1"/>
    <property type="molecule type" value="Genomic_DNA"/>
</dbReference>
<feature type="region of interest" description="Disordered" evidence="1">
    <location>
        <begin position="55"/>
        <end position="74"/>
    </location>
</feature>
<dbReference type="OrthoDB" id="8592445at2"/>
<accession>A0A3N0FKA8</accession>
<evidence type="ECO:0000313" key="2">
    <source>
        <dbReference type="EMBL" id="RNM00572.1"/>
    </source>
</evidence>
<organism evidence="2 3">
    <name type="scientific">Dickeya undicola</name>
    <dbReference type="NCBI Taxonomy" id="1577887"/>
    <lineage>
        <taxon>Bacteria</taxon>
        <taxon>Pseudomonadati</taxon>
        <taxon>Pseudomonadota</taxon>
        <taxon>Gammaproteobacteria</taxon>
        <taxon>Enterobacterales</taxon>
        <taxon>Pectobacteriaceae</taxon>
        <taxon>Dickeya</taxon>
    </lineage>
</organism>
<evidence type="ECO:0000313" key="3">
    <source>
        <dbReference type="Proteomes" id="UP000276061"/>
    </source>
</evidence>
<feature type="compositionally biased region" description="Basic and acidic residues" evidence="1">
    <location>
        <begin position="61"/>
        <end position="74"/>
    </location>
</feature>
<gene>
    <name evidence="2" type="ORF">EF878_21015</name>
</gene>
<proteinExistence type="predicted"/>
<reference evidence="2 3" key="1">
    <citation type="submission" date="2018-11" db="EMBL/GenBank/DDBJ databases">
        <title>Characterization of surface water Dickeya isolates.</title>
        <authorList>
            <person name="Van Gijsegem F."/>
            <person name="Pedron J."/>
        </authorList>
    </citation>
    <scope>NUCLEOTIDE SEQUENCE [LARGE SCALE GENOMIC DNA]</scope>
    <source>
        <strain evidence="2 3">FVG1-MFV-O17</strain>
    </source>
</reference>